<name>A0A979FGR7_HYAAZ</name>
<dbReference type="RefSeq" id="XP_047735908.1">
    <property type="nucleotide sequence ID" value="XM_047879952.1"/>
</dbReference>
<protein>
    <submittedName>
        <fullName evidence="2">Uncharacterized protein LOC108680004 isoform X2</fullName>
    </submittedName>
</protein>
<dbReference type="Proteomes" id="UP000694843">
    <property type="component" value="Unplaced"/>
</dbReference>
<evidence type="ECO:0000313" key="1">
    <source>
        <dbReference type="Proteomes" id="UP000694843"/>
    </source>
</evidence>
<dbReference type="OrthoDB" id="10425866at2759"/>
<keyword evidence="1" id="KW-1185">Reference proteome</keyword>
<gene>
    <name evidence="2" type="primary">LOC108680004</name>
</gene>
<accession>A0A979FGR7</accession>
<dbReference type="AlphaFoldDB" id="A0A979FGR7"/>
<reference evidence="2" key="1">
    <citation type="submission" date="2025-08" db="UniProtKB">
        <authorList>
            <consortium name="RefSeq"/>
        </authorList>
    </citation>
    <scope>IDENTIFICATION</scope>
    <source>
        <tissue evidence="2">Whole organism</tissue>
    </source>
</reference>
<proteinExistence type="predicted"/>
<evidence type="ECO:0000313" key="2">
    <source>
        <dbReference type="RefSeq" id="XP_047735908.1"/>
    </source>
</evidence>
<organism evidence="1 2">
    <name type="scientific">Hyalella azteca</name>
    <name type="common">Amphipod</name>
    <dbReference type="NCBI Taxonomy" id="294128"/>
    <lineage>
        <taxon>Eukaryota</taxon>
        <taxon>Metazoa</taxon>
        <taxon>Ecdysozoa</taxon>
        <taxon>Arthropoda</taxon>
        <taxon>Crustacea</taxon>
        <taxon>Multicrustacea</taxon>
        <taxon>Malacostraca</taxon>
        <taxon>Eumalacostraca</taxon>
        <taxon>Peracarida</taxon>
        <taxon>Amphipoda</taxon>
        <taxon>Senticaudata</taxon>
        <taxon>Talitrida</taxon>
        <taxon>Talitroidea</taxon>
        <taxon>Hyalellidae</taxon>
        <taxon>Hyalella</taxon>
    </lineage>
</organism>
<sequence length="155" mass="17644">MSPNAENVRNLHRVSLGKYSFMLEFLTQQWQVVEEEKNNPETTYKVSIINVWDSFNAFLEVNGYPSDCCSKILFGSMTEAMMSTVTQDPDACGEMREQNYDSDSTVKKENLIATEAVSSKNKDINVTSNQGIQFIKNEVVEHYDFNGSIALYIKE</sequence>
<dbReference type="GeneID" id="108680004"/>